<evidence type="ECO:0000256" key="1">
    <source>
        <dbReference type="SAM" id="MobiDB-lite"/>
    </source>
</evidence>
<reference evidence="2" key="1">
    <citation type="submission" date="2020-02" db="EMBL/GenBank/DDBJ databases">
        <authorList>
            <person name="Meier V. D."/>
        </authorList>
    </citation>
    <scope>NUCLEOTIDE SEQUENCE</scope>
    <source>
        <strain evidence="2">AVDCRST_MAG17</strain>
    </source>
</reference>
<feature type="non-terminal residue" evidence="2">
    <location>
        <position position="1"/>
    </location>
</feature>
<accession>A0A6J4SBK9</accession>
<gene>
    <name evidence="2" type="ORF">AVDCRST_MAG17-986</name>
</gene>
<name>A0A6J4SBK9_9ACTN</name>
<feature type="compositionally biased region" description="Low complexity" evidence="1">
    <location>
        <begin position="75"/>
        <end position="89"/>
    </location>
</feature>
<feature type="compositionally biased region" description="Low complexity" evidence="1">
    <location>
        <begin position="112"/>
        <end position="150"/>
    </location>
</feature>
<feature type="non-terminal residue" evidence="2">
    <location>
        <position position="170"/>
    </location>
</feature>
<dbReference type="EMBL" id="CADCVV010000070">
    <property type="protein sequence ID" value="CAA9494596.1"/>
    <property type="molecule type" value="Genomic_DNA"/>
</dbReference>
<protein>
    <submittedName>
        <fullName evidence="2">Uncharacterized protein</fullName>
    </submittedName>
</protein>
<organism evidence="2">
    <name type="scientific">uncultured Solirubrobacterales bacterium</name>
    <dbReference type="NCBI Taxonomy" id="768556"/>
    <lineage>
        <taxon>Bacteria</taxon>
        <taxon>Bacillati</taxon>
        <taxon>Actinomycetota</taxon>
        <taxon>Thermoleophilia</taxon>
        <taxon>Solirubrobacterales</taxon>
        <taxon>environmental samples</taxon>
    </lineage>
</organism>
<sequence>WKRTRRGPSRRDRLGARLSRPPVCCWGWDSAASSTESCCIRFFSGTTCSRARAAIPPPLSEDSRSTPSGTASFMARPGSPRSSACSSWRARWRTASRGRSGCSLASSSPAGARSTWSRASSTITSSASTTSRPTSPSSTSRSWRSAPSCSSVDWLWRGRVSAIQTHASSG</sequence>
<proteinExistence type="predicted"/>
<feature type="region of interest" description="Disordered" evidence="1">
    <location>
        <begin position="54"/>
        <end position="150"/>
    </location>
</feature>
<evidence type="ECO:0000313" key="2">
    <source>
        <dbReference type="EMBL" id="CAA9494596.1"/>
    </source>
</evidence>
<dbReference type="AlphaFoldDB" id="A0A6J4SBK9"/>